<dbReference type="FunFam" id="3.40.50.10050:FF:000001">
    <property type="entry name" value="Translation initiation factor IF-2"/>
    <property type="match status" value="1"/>
</dbReference>
<keyword evidence="3" id="KW-0547">Nucleotide-binding</keyword>
<dbReference type="CDD" id="cd03702">
    <property type="entry name" value="IF2_mtIF2_II"/>
    <property type="match status" value="1"/>
</dbReference>
<reference evidence="8" key="1">
    <citation type="submission" date="2013-04" db="EMBL/GenBank/DDBJ databases">
        <authorList>
            <person name="Qu J."/>
            <person name="Murali S.C."/>
            <person name="Bandaranaike D."/>
            <person name="Bellair M."/>
            <person name="Blankenburg K."/>
            <person name="Chao H."/>
            <person name="Dinh H."/>
            <person name="Doddapaneni H."/>
            <person name="Downs B."/>
            <person name="Dugan-Rocha S."/>
            <person name="Elkadiri S."/>
            <person name="Gnanaolivu R.D."/>
            <person name="Hernandez B."/>
            <person name="Javaid M."/>
            <person name="Jayaseelan J.C."/>
            <person name="Lee S."/>
            <person name="Li M."/>
            <person name="Ming W."/>
            <person name="Munidasa M."/>
            <person name="Muniz J."/>
            <person name="Nguyen L."/>
            <person name="Ongeri F."/>
            <person name="Osuji N."/>
            <person name="Pu L.-L."/>
            <person name="Puazo M."/>
            <person name="Qu C."/>
            <person name="Quiroz J."/>
            <person name="Raj R."/>
            <person name="Weissenberger G."/>
            <person name="Xin Y."/>
            <person name="Zou X."/>
            <person name="Han Y."/>
            <person name="Richards S."/>
            <person name="Worley K."/>
            <person name="Muzny D."/>
            <person name="Gibbs R."/>
        </authorList>
    </citation>
    <scope>NUCLEOTIDE SEQUENCE</scope>
    <source>
        <strain evidence="8">Sampled in the wild</strain>
    </source>
</reference>
<dbReference type="SUPFAM" id="SSF50447">
    <property type="entry name" value="Translation proteins"/>
    <property type="match status" value="2"/>
</dbReference>
<comment type="caution">
    <text evidence="8">The sequence shown here is derived from an EMBL/GenBank/DDBJ whole genome shotgun (WGS) entry which is preliminary data.</text>
</comment>
<keyword evidence="4" id="KW-0648">Protein biosynthesis</keyword>
<evidence type="ECO:0000256" key="4">
    <source>
        <dbReference type="ARBA" id="ARBA00022917"/>
    </source>
</evidence>
<evidence type="ECO:0000256" key="1">
    <source>
        <dbReference type="ARBA" id="ARBA00007733"/>
    </source>
</evidence>
<dbReference type="AlphaFoldDB" id="A0A8K0KJA0"/>
<dbReference type="EMBL" id="KZ308894">
    <property type="protein sequence ID" value="KAG8235274.1"/>
    <property type="molecule type" value="Genomic_DNA"/>
</dbReference>
<evidence type="ECO:0000313" key="9">
    <source>
        <dbReference type="Proteomes" id="UP000792457"/>
    </source>
</evidence>
<dbReference type="InterPro" id="IPR023115">
    <property type="entry name" value="TIF_IF2_dom3"/>
</dbReference>
<organism evidence="8 9">
    <name type="scientific">Ladona fulva</name>
    <name type="common">Scarce chaser dragonfly</name>
    <name type="synonym">Libellula fulva</name>
    <dbReference type="NCBI Taxonomy" id="123851"/>
    <lineage>
        <taxon>Eukaryota</taxon>
        <taxon>Metazoa</taxon>
        <taxon>Ecdysozoa</taxon>
        <taxon>Arthropoda</taxon>
        <taxon>Hexapoda</taxon>
        <taxon>Insecta</taxon>
        <taxon>Pterygota</taxon>
        <taxon>Palaeoptera</taxon>
        <taxon>Odonata</taxon>
        <taxon>Epiprocta</taxon>
        <taxon>Anisoptera</taxon>
        <taxon>Libelluloidea</taxon>
        <taxon>Libellulidae</taxon>
        <taxon>Ladona</taxon>
    </lineage>
</organism>
<dbReference type="PANTHER" id="PTHR43381">
    <property type="entry name" value="TRANSLATION INITIATION FACTOR IF-2-RELATED"/>
    <property type="match status" value="1"/>
</dbReference>
<dbReference type="InterPro" id="IPR053905">
    <property type="entry name" value="EF-G-like_DII"/>
</dbReference>
<dbReference type="OrthoDB" id="361630at2759"/>
<dbReference type="GO" id="GO:0005737">
    <property type="term" value="C:cytoplasm"/>
    <property type="evidence" value="ECO:0007669"/>
    <property type="project" value="TreeGrafter"/>
</dbReference>
<evidence type="ECO:0000256" key="5">
    <source>
        <dbReference type="ARBA" id="ARBA00023134"/>
    </source>
</evidence>
<proteinExistence type="inferred from homology"/>
<dbReference type="Pfam" id="PF11987">
    <property type="entry name" value="IF-2"/>
    <property type="match status" value="1"/>
</dbReference>
<dbReference type="Gene3D" id="3.40.50.10050">
    <property type="entry name" value="Translation initiation factor IF- 2, domain 3"/>
    <property type="match status" value="1"/>
</dbReference>
<dbReference type="InterPro" id="IPR044145">
    <property type="entry name" value="IF2_II"/>
</dbReference>
<sequence length="335" mass="37880">MIRFCVLLDNHRQPSLTYDCLVSETKKGKPDGEGLWKLSTALIQRGTLTKGAVLVSGDAWAKVRALFNDKGQLIQSAPPSTPVEVVGWRELPSAGEEIIQVESEKLAHEIMKYRQHLKLQQKQEADAEVIKIKEAEHLKKYKMELEERRKRGRYKLRPVGPKPKEIIDDTNPRLCIIIKGDVNGSVEAILDVLDTYDSAKNSDLQLDLVHYGVGEVIESDLELAEPFGALIYTFNVSMAERVAKIARKKGIRVKEHNVIYRLVDDLKERIKEKLPPKQVEEVLGEANVIQEFLINEGKKKVPVAGCRCVKGVLKKSASYRLIRGEDVLHEVMENE</sequence>
<dbReference type="GO" id="GO:0005525">
    <property type="term" value="F:GTP binding"/>
    <property type="evidence" value="ECO:0007669"/>
    <property type="project" value="UniProtKB-KW"/>
</dbReference>
<feature type="domain" description="Elongation factor G-like" evidence="7">
    <location>
        <begin position="37"/>
        <end position="100"/>
    </location>
</feature>
<dbReference type="Gene3D" id="2.40.30.10">
    <property type="entry name" value="Translation factors"/>
    <property type="match status" value="2"/>
</dbReference>
<evidence type="ECO:0008006" key="10">
    <source>
        <dbReference type="Google" id="ProtNLM"/>
    </source>
</evidence>
<dbReference type="Proteomes" id="UP000792457">
    <property type="component" value="Unassembled WGS sequence"/>
</dbReference>
<dbReference type="InterPro" id="IPR015760">
    <property type="entry name" value="TIF_IF2"/>
</dbReference>
<accession>A0A8K0KJA0</accession>
<comment type="similarity">
    <text evidence="1">Belongs to the TRAFAC class translation factor GTPase superfamily. Classic translation factor GTPase family. IF-2 subfamily.</text>
</comment>
<evidence type="ECO:0000259" key="6">
    <source>
        <dbReference type="Pfam" id="PF11987"/>
    </source>
</evidence>
<dbReference type="SUPFAM" id="SSF52156">
    <property type="entry name" value="Initiation factor IF2/eIF5b, domain 3"/>
    <property type="match status" value="1"/>
</dbReference>
<keyword evidence="2" id="KW-0396">Initiation factor</keyword>
<keyword evidence="5" id="KW-0342">GTP-binding</keyword>
<dbReference type="PANTHER" id="PTHR43381:SF20">
    <property type="entry name" value="TRANSLATION INITIATION FACTOR IF-2, MITOCHONDRIAL"/>
    <property type="match status" value="1"/>
</dbReference>
<reference evidence="8" key="2">
    <citation type="submission" date="2017-10" db="EMBL/GenBank/DDBJ databases">
        <title>Ladona fulva Genome sequencing and assembly.</title>
        <authorList>
            <person name="Murali S."/>
            <person name="Richards S."/>
            <person name="Bandaranaike D."/>
            <person name="Bellair M."/>
            <person name="Blankenburg K."/>
            <person name="Chao H."/>
            <person name="Dinh H."/>
            <person name="Doddapaneni H."/>
            <person name="Dugan-Rocha S."/>
            <person name="Elkadiri S."/>
            <person name="Gnanaolivu R."/>
            <person name="Hernandez B."/>
            <person name="Skinner E."/>
            <person name="Javaid M."/>
            <person name="Lee S."/>
            <person name="Li M."/>
            <person name="Ming W."/>
            <person name="Munidasa M."/>
            <person name="Muniz J."/>
            <person name="Nguyen L."/>
            <person name="Hughes D."/>
            <person name="Osuji N."/>
            <person name="Pu L.-L."/>
            <person name="Puazo M."/>
            <person name="Qu C."/>
            <person name="Quiroz J."/>
            <person name="Raj R."/>
            <person name="Weissenberger G."/>
            <person name="Xin Y."/>
            <person name="Zou X."/>
            <person name="Han Y."/>
            <person name="Worley K."/>
            <person name="Muzny D."/>
            <person name="Gibbs R."/>
        </authorList>
    </citation>
    <scope>NUCLEOTIDE SEQUENCE</scope>
    <source>
        <strain evidence="8">Sampled in the wild</strain>
    </source>
</reference>
<name>A0A8K0KJA0_LADFU</name>
<dbReference type="Pfam" id="PF22042">
    <property type="entry name" value="EF-G_D2"/>
    <property type="match status" value="1"/>
</dbReference>
<evidence type="ECO:0000256" key="3">
    <source>
        <dbReference type="ARBA" id="ARBA00022741"/>
    </source>
</evidence>
<evidence type="ECO:0000313" key="8">
    <source>
        <dbReference type="EMBL" id="KAG8235274.1"/>
    </source>
</evidence>
<protein>
    <recommendedName>
        <fullName evidence="10">Translation initiation factor IF-2, mitochondrial</fullName>
    </recommendedName>
</protein>
<keyword evidence="9" id="KW-1185">Reference proteome</keyword>
<dbReference type="GO" id="GO:0003743">
    <property type="term" value="F:translation initiation factor activity"/>
    <property type="evidence" value="ECO:0007669"/>
    <property type="project" value="UniProtKB-KW"/>
</dbReference>
<dbReference type="InterPro" id="IPR036925">
    <property type="entry name" value="TIF_IF2_dom3_sf"/>
</dbReference>
<gene>
    <name evidence="8" type="ORF">J437_LFUL014274</name>
</gene>
<feature type="domain" description="Translation initiation factor IF- 2" evidence="6">
    <location>
        <begin position="171"/>
        <end position="267"/>
    </location>
</feature>
<evidence type="ECO:0000259" key="7">
    <source>
        <dbReference type="Pfam" id="PF22042"/>
    </source>
</evidence>
<dbReference type="InterPro" id="IPR009000">
    <property type="entry name" value="Transl_B-barrel_sf"/>
</dbReference>
<evidence type="ECO:0000256" key="2">
    <source>
        <dbReference type="ARBA" id="ARBA00022540"/>
    </source>
</evidence>